<organism evidence="1 2">
    <name type="scientific">Bacillus cereus</name>
    <dbReference type="NCBI Taxonomy" id="1396"/>
    <lineage>
        <taxon>Bacteria</taxon>
        <taxon>Bacillati</taxon>
        <taxon>Bacillota</taxon>
        <taxon>Bacilli</taxon>
        <taxon>Bacillales</taxon>
        <taxon>Bacillaceae</taxon>
        <taxon>Bacillus</taxon>
        <taxon>Bacillus cereus group</taxon>
    </lineage>
</organism>
<dbReference type="Proteomes" id="UP000076482">
    <property type="component" value="Unassembled WGS sequence"/>
</dbReference>
<evidence type="ECO:0000313" key="2">
    <source>
        <dbReference type="Proteomes" id="UP000076482"/>
    </source>
</evidence>
<proteinExistence type="predicted"/>
<sequence length="118" mass="13878">MNNIEHKYGIEIHRIMKKAFFRNAQYQVEEIFPKITASAFFNSATELGNHKYKQTVIEIYNEVNKITENHLKLSYIPGNEFDKFPRYADVWITIVNSLEQLDTNKHTAVILPFKKATK</sequence>
<evidence type="ECO:0000313" key="1">
    <source>
        <dbReference type="EMBL" id="KZD55714.1"/>
    </source>
</evidence>
<dbReference type="PATRIC" id="fig|1396.535.peg.6030"/>
<dbReference type="AlphaFoldDB" id="A0A164LDZ6"/>
<name>A0A164LDZ6_BACCE</name>
<dbReference type="EMBL" id="LJKE01000104">
    <property type="protein sequence ID" value="KZD55714.1"/>
    <property type="molecule type" value="Genomic_DNA"/>
</dbReference>
<comment type="caution">
    <text evidence="1">The sequence shown here is derived from an EMBL/GenBank/DDBJ whole genome shotgun (WGS) entry which is preliminary data.</text>
</comment>
<gene>
    <name evidence="1" type="ORF">B4088_5459</name>
</gene>
<reference evidence="1 2" key="1">
    <citation type="submission" date="2015-09" db="EMBL/GenBank/DDBJ databases">
        <title>Bacillus cereus food isolates.</title>
        <authorList>
            <person name="Boekhorst J."/>
        </authorList>
    </citation>
    <scope>NUCLEOTIDE SEQUENCE [LARGE SCALE GENOMIC DNA]</scope>
    <source>
        <strain evidence="1 2">B4088</strain>
    </source>
</reference>
<dbReference type="RefSeq" id="WP_063262976.1">
    <property type="nucleotide sequence ID" value="NZ_LJKE01000104.1"/>
</dbReference>
<accession>A0A164LDZ6</accession>
<protein>
    <submittedName>
        <fullName evidence="1">Uncharacterized protein</fullName>
    </submittedName>
</protein>